<name>F2NV34_TRES6</name>
<dbReference type="Proteomes" id="UP000006852">
    <property type="component" value="Chromosome"/>
</dbReference>
<accession>F2NV34</accession>
<gene>
    <name evidence="7" type="ordered locus">Tresu_0310</name>
</gene>
<evidence type="ECO:0000313" key="7">
    <source>
        <dbReference type="EMBL" id="AEB13269.1"/>
    </source>
</evidence>
<protein>
    <recommendedName>
        <fullName evidence="1">site-specific DNA-methyltransferase (adenine-specific)</fullName>
        <ecNumber evidence="1">2.1.1.72</ecNumber>
    </recommendedName>
</protein>
<dbReference type="InterPro" id="IPR050953">
    <property type="entry name" value="N4_N6_ade-DNA_methylase"/>
</dbReference>
<feature type="domain" description="Type II methyltransferase M.TaqI-like" evidence="6">
    <location>
        <begin position="2"/>
        <end position="98"/>
    </location>
</feature>
<reference evidence="8" key="2">
    <citation type="submission" date="2011-04" db="EMBL/GenBank/DDBJ databases">
        <title>The complete genome of chromosome of Treponema succinifaciens DSM 2489.</title>
        <authorList>
            <person name="Lucas S."/>
            <person name="Copeland A."/>
            <person name="Lapidus A."/>
            <person name="Bruce D."/>
            <person name="Goodwin L."/>
            <person name="Pitluck S."/>
            <person name="Peters L."/>
            <person name="Kyrpides N."/>
            <person name="Mavromatis K."/>
            <person name="Ivanova N."/>
            <person name="Ovchinnikova G."/>
            <person name="Teshima H."/>
            <person name="Detter J.C."/>
            <person name="Tapia R."/>
            <person name="Han C."/>
            <person name="Land M."/>
            <person name="Hauser L."/>
            <person name="Markowitz V."/>
            <person name="Cheng J.-F."/>
            <person name="Hugenholtz P."/>
            <person name="Woyke T."/>
            <person name="Wu D."/>
            <person name="Gronow S."/>
            <person name="Wellnitz S."/>
            <person name="Brambilla E."/>
            <person name="Klenk H.-P."/>
            <person name="Eisen J.A."/>
        </authorList>
    </citation>
    <scope>NUCLEOTIDE SEQUENCE [LARGE SCALE GENOMIC DNA]</scope>
    <source>
        <strain evidence="8">ATCC 33096 / DSM 2489 / 6091</strain>
    </source>
</reference>
<dbReference type="EMBL" id="CP002631">
    <property type="protein sequence ID" value="AEB13269.1"/>
    <property type="molecule type" value="Genomic_DNA"/>
</dbReference>
<evidence type="ECO:0000256" key="5">
    <source>
        <dbReference type="ARBA" id="ARBA00047942"/>
    </source>
</evidence>
<dbReference type="SUPFAM" id="SSF53335">
    <property type="entry name" value="S-adenosyl-L-methionine-dependent methyltransferases"/>
    <property type="match status" value="1"/>
</dbReference>
<dbReference type="InterPro" id="IPR011639">
    <property type="entry name" value="MethylTrfase_TaqI-like_dom"/>
</dbReference>
<dbReference type="AlphaFoldDB" id="F2NV34"/>
<dbReference type="EC" id="2.1.1.72" evidence="1"/>
<keyword evidence="2 7" id="KW-0489">Methyltransferase</keyword>
<keyword evidence="8" id="KW-1185">Reference proteome</keyword>
<dbReference type="PANTHER" id="PTHR33841">
    <property type="entry name" value="DNA METHYLTRANSFERASE YEEA-RELATED"/>
    <property type="match status" value="1"/>
</dbReference>
<evidence type="ECO:0000256" key="3">
    <source>
        <dbReference type="ARBA" id="ARBA00022679"/>
    </source>
</evidence>
<dbReference type="Gene3D" id="3.40.50.150">
    <property type="entry name" value="Vaccinia Virus protein VP39"/>
    <property type="match status" value="1"/>
</dbReference>
<evidence type="ECO:0000259" key="6">
    <source>
        <dbReference type="Pfam" id="PF07669"/>
    </source>
</evidence>
<evidence type="ECO:0000313" key="8">
    <source>
        <dbReference type="Proteomes" id="UP000006852"/>
    </source>
</evidence>
<comment type="catalytic activity">
    <reaction evidence="5">
        <text>a 2'-deoxyadenosine in DNA + S-adenosyl-L-methionine = an N(6)-methyl-2'-deoxyadenosine in DNA + S-adenosyl-L-homocysteine + H(+)</text>
        <dbReference type="Rhea" id="RHEA:15197"/>
        <dbReference type="Rhea" id="RHEA-COMP:12418"/>
        <dbReference type="Rhea" id="RHEA-COMP:12419"/>
        <dbReference type="ChEBI" id="CHEBI:15378"/>
        <dbReference type="ChEBI" id="CHEBI:57856"/>
        <dbReference type="ChEBI" id="CHEBI:59789"/>
        <dbReference type="ChEBI" id="CHEBI:90615"/>
        <dbReference type="ChEBI" id="CHEBI:90616"/>
        <dbReference type="EC" id="2.1.1.72"/>
    </reaction>
</comment>
<dbReference type="KEGG" id="tsu:Tresu_0310"/>
<evidence type="ECO:0000256" key="2">
    <source>
        <dbReference type="ARBA" id="ARBA00022603"/>
    </source>
</evidence>
<keyword evidence="4" id="KW-0949">S-adenosyl-L-methionine</keyword>
<proteinExistence type="predicted"/>
<dbReference type="Pfam" id="PF07669">
    <property type="entry name" value="Eco57I"/>
    <property type="match status" value="1"/>
</dbReference>
<dbReference type="GO" id="GO:0009007">
    <property type="term" value="F:site-specific DNA-methyltransferase (adenine-specific) activity"/>
    <property type="evidence" value="ECO:0007669"/>
    <property type="project" value="UniProtKB-EC"/>
</dbReference>
<dbReference type="GO" id="GO:0032259">
    <property type="term" value="P:methylation"/>
    <property type="evidence" value="ECO:0007669"/>
    <property type="project" value="UniProtKB-KW"/>
</dbReference>
<dbReference type="InterPro" id="IPR029063">
    <property type="entry name" value="SAM-dependent_MTases_sf"/>
</dbReference>
<keyword evidence="3" id="KW-0808">Transferase</keyword>
<organism evidence="7 8">
    <name type="scientific">Treponema succinifaciens (strain ATCC 33096 / DSM 2489 / 6091)</name>
    <dbReference type="NCBI Taxonomy" id="869209"/>
    <lineage>
        <taxon>Bacteria</taxon>
        <taxon>Pseudomonadati</taxon>
        <taxon>Spirochaetota</taxon>
        <taxon>Spirochaetia</taxon>
        <taxon>Spirochaetales</taxon>
        <taxon>Treponemataceae</taxon>
        <taxon>Treponema</taxon>
    </lineage>
</organism>
<dbReference type="eggNOG" id="COG0732">
    <property type="taxonomic scope" value="Bacteria"/>
</dbReference>
<reference evidence="7 8" key="1">
    <citation type="journal article" date="2011" name="Stand. Genomic Sci.">
        <title>Complete genome sequence of Treponema succinifaciens type strain (6091).</title>
        <authorList>
            <person name="Han C."/>
            <person name="Gronow S."/>
            <person name="Teshima H."/>
            <person name="Lapidus A."/>
            <person name="Nolan M."/>
            <person name="Lucas S."/>
            <person name="Hammon N."/>
            <person name="Deshpande S."/>
            <person name="Cheng J.F."/>
            <person name="Zeytun A."/>
            <person name="Tapia R."/>
            <person name="Goodwin L."/>
            <person name="Pitluck S."/>
            <person name="Liolios K."/>
            <person name="Pagani I."/>
            <person name="Ivanova N."/>
            <person name="Mavromatis K."/>
            <person name="Mikhailova N."/>
            <person name="Huntemann M."/>
            <person name="Pati A."/>
            <person name="Chen A."/>
            <person name="Palaniappan K."/>
            <person name="Land M."/>
            <person name="Hauser L."/>
            <person name="Brambilla E.M."/>
            <person name="Rohde M."/>
            <person name="Goker M."/>
            <person name="Woyke T."/>
            <person name="Bristow J."/>
            <person name="Eisen J.A."/>
            <person name="Markowitz V."/>
            <person name="Hugenholtz P."/>
            <person name="Kyrpides N.C."/>
            <person name="Klenk H.P."/>
            <person name="Detter J.C."/>
        </authorList>
    </citation>
    <scope>NUCLEOTIDE SEQUENCE [LARGE SCALE GENOMIC DNA]</scope>
    <source>
        <strain evidence="8">ATCC 33096 / DSM 2489 / 6091</strain>
    </source>
</reference>
<sequence length="401" mass="46573">MIGNPPYISAPTQLANKFLAEQREKIIKSNNYKSLYQKWDLYIPFIELGLNLNCQNGITTMIVPFPLTNQLYAKILRKMIVKENNMFELVDLNGTKIFDNATVSNCIPFIKKSAPKDKTWISHINENLEIRKSFEQPFSAFVQDEKTQVWNVTQQKREANKYSDFNVLGDFCYVSYGLRPNSDEKTAKGEFKKEDLISNVKDNIPRRKYIEAKDIEKYKINRIRYLEYGTERSPEKFTRATFDELYNHNKIMFNVLGDLTGTFDDKKLIHNHSLIACVLWKSLKGIENKSIASSIKKFSKYSRSKMEKLSETVDLKYLLGIMNSKYASVLLTNLRGGDYHIYPEHIRNIPIPVATPARQQQIIALVDKILAMKKRDSSVDTTVPEEKIDELVYKLYEINNI</sequence>
<dbReference type="GO" id="GO:0006304">
    <property type="term" value="P:DNA modification"/>
    <property type="evidence" value="ECO:0007669"/>
    <property type="project" value="InterPro"/>
</dbReference>
<evidence type="ECO:0000256" key="4">
    <source>
        <dbReference type="ARBA" id="ARBA00022691"/>
    </source>
</evidence>
<dbReference type="eggNOG" id="COG0827">
    <property type="taxonomic scope" value="Bacteria"/>
</dbReference>
<dbReference type="PANTHER" id="PTHR33841:SF1">
    <property type="entry name" value="DNA METHYLTRANSFERASE A"/>
    <property type="match status" value="1"/>
</dbReference>
<dbReference type="STRING" id="869209.Tresu_0310"/>
<dbReference type="HOGENOM" id="CLU_686844_0_0_12"/>
<evidence type="ECO:0000256" key="1">
    <source>
        <dbReference type="ARBA" id="ARBA00011900"/>
    </source>
</evidence>
<dbReference type="SUPFAM" id="SSF116734">
    <property type="entry name" value="DNA methylase specificity domain"/>
    <property type="match status" value="1"/>
</dbReference>